<comment type="caution">
    <text evidence="1">The sequence shown here is derived from an EMBL/GenBank/DDBJ whole genome shotgun (WGS) entry which is preliminary data.</text>
</comment>
<dbReference type="Proteomes" id="UP000193642">
    <property type="component" value="Unassembled WGS sequence"/>
</dbReference>
<name>A0A1Y2BSC1_9FUNG</name>
<evidence type="ECO:0000313" key="2">
    <source>
        <dbReference type="Proteomes" id="UP000193642"/>
    </source>
</evidence>
<accession>A0A1Y2BSC1</accession>
<protein>
    <submittedName>
        <fullName evidence="1">Uncharacterized protein</fullName>
    </submittedName>
</protein>
<dbReference type="OrthoDB" id="1898716at2759"/>
<gene>
    <name evidence="1" type="ORF">BCR33DRAFT_721376</name>
</gene>
<organism evidence="1 2">
    <name type="scientific">Rhizoclosmatium globosum</name>
    <dbReference type="NCBI Taxonomy" id="329046"/>
    <lineage>
        <taxon>Eukaryota</taxon>
        <taxon>Fungi</taxon>
        <taxon>Fungi incertae sedis</taxon>
        <taxon>Chytridiomycota</taxon>
        <taxon>Chytridiomycota incertae sedis</taxon>
        <taxon>Chytridiomycetes</taxon>
        <taxon>Chytridiales</taxon>
        <taxon>Chytriomycetaceae</taxon>
        <taxon>Rhizoclosmatium</taxon>
    </lineage>
</organism>
<proteinExistence type="predicted"/>
<sequence>MGRKKIKIQKITDERNRQVHPSLPTSTSLHHWRCNQGVTPSVSYCLHPKEQPSIPSISHLFPPLILTNPPKMTI</sequence>
<keyword evidence="2" id="KW-1185">Reference proteome</keyword>
<evidence type="ECO:0000313" key="1">
    <source>
        <dbReference type="EMBL" id="ORY37648.1"/>
    </source>
</evidence>
<feature type="non-terminal residue" evidence="1">
    <location>
        <position position="74"/>
    </location>
</feature>
<dbReference type="AlphaFoldDB" id="A0A1Y2BSC1"/>
<dbReference type="EMBL" id="MCGO01000049">
    <property type="protein sequence ID" value="ORY37648.1"/>
    <property type="molecule type" value="Genomic_DNA"/>
</dbReference>
<reference evidence="1 2" key="1">
    <citation type="submission" date="2016-07" db="EMBL/GenBank/DDBJ databases">
        <title>Pervasive Adenine N6-methylation of Active Genes in Fungi.</title>
        <authorList>
            <consortium name="DOE Joint Genome Institute"/>
            <person name="Mondo S.J."/>
            <person name="Dannebaum R.O."/>
            <person name="Kuo R.C."/>
            <person name="Labutti K."/>
            <person name="Haridas S."/>
            <person name="Kuo A."/>
            <person name="Salamov A."/>
            <person name="Ahrendt S.R."/>
            <person name="Lipzen A."/>
            <person name="Sullivan W."/>
            <person name="Andreopoulos W.B."/>
            <person name="Clum A."/>
            <person name="Lindquist E."/>
            <person name="Daum C."/>
            <person name="Ramamoorthy G.K."/>
            <person name="Gryganskyi A."/>
            <person name="Culley D."/>
            <person name="Magnuson J.K."/>
            <person name="James T.Y."/>
            <person name="O'Malley M.A."/>
            <person name="Stajich J.E."/>
            <person name="Spatafora J.W."/>
            <person name="Visel A."/>
            <person name="Grigoriev I.V."/>
        </authorList>
    </citation>
    <scope>NUCLEOTIDE SEQUENCE [LARGE SCALE GENOMIC DNA]</scope>
    <source>
        <strain evidence="1 2">JEL800</strain>
    </source>
</reference>